<evidence type="ECO:0000256" key="9">
    <source>
        <dbReference type="SAM" id="Phobius"/>
    </source>
</evidence>
<dbReference type="OrthoDB" id="187171at2759"/>
<evidence type="ECO:0000256" key="8">
    <source>
        <dbReference type="PIRSR" id="PIRSR608901-2"/>
    </source>
</evidence>
<keyword evidence="6 9" id="KW-0472">Membrane</keyword>
<feature type="transmembrane region" description="Helical" evidence="9">
    <location>
        <begin position="125"/>
        <end position="144"/>
    </location>
</feature>
<feature type="binding site" evidence="8">
    <location>
        <position position="229"/>
    </location>
    <ligand>
        <name>Zn(2+)</name>
        <dbReference type="ChEBI" id="CHEBI:29105"/>
        <note>catalytic</note>
    </ligand>
</feature>
<gene>
    <name evidence="10" type="ORF">BN980_GECA17s00912g</name>
</gene>
<feature type="binding site" evidence="8">
    <location>
        <position position="88"/>
    </location>
    <ligand>
        <name>Zn(2+)</name>
        <dbReference type="ChEBI" id="CHEBI:29105"/>
        <note>catalytic</note>
    </ligand>
</feature>
<evidence type="ECO:0000313" key="10">
    <source>
        <dbReference type="EMBL" id="CDO56843.1"/>
    </source>
</evidence>
<feature type="binding site" evidence="7">
    <location>
        <position position="29"/>
    </location>
    <ligand>
        <name>Ca(2+)</name>
        <dbReference type="ChEBI" id="CHEBI:29108"/>
    </ligand>
</feature>
<feature type="transmembrane region" description="Helical" evidence="9">
    <location>
        <begin position="150"/>
        <end position="170"/>
    </location>
</feature>
<evidence type="ECO:0000256" key="3">
    <source>
        <dbReference type="ARBA" id="ARBA00022692"/>
    </source>
</evidence>
<comment type="subcellular location">
    <subcellularLocation>
        <location evidence="1">Membrane</location>
        <topology evidence="1">Multi-pass membrane protein</topology>
    </subcellularLocation>
</comment>
<dbReference type="STRING" id="1173061.A0A0J9XH35"/>
<comment type="caution">
    <text evidence="10">The sequence shown here is derived from an EMBL/GenBank/DDBJ whole genome shotgun (WGS) entry which is preliminary data.</text>
</comment>
<evidence type="ECO:0000256" key="4">
    <source>
        <dbReference type="ARBA" id="ARBA00022801"/>
    </source>
</evidence>
<feature type="binding site" evidence="8">
    <location>
        <position position="233"/>
    </location>
    <ligand>
        <name>Zn(2+)</name>
        <dbReference type="ChEBI" id="CHEBI:29105"/>
        <note>catalytic</note>
    </ligand>
</feature>
<feature type="transmembrane region" description="Helical" evidence="9">
    <location>
        <begin position="101"/>
        <end position="118"/>
    </location>
</feature>
<feature type="transmembrane region" description="Helical" evidence="9">
    <location>
        <begin position="230"/>
        <end position="250"/>
    </location>
</feature>
<dbReference type="GO" id="GO:0046514">
    <property type="term" value="P:ceramide catabolic process"/>
    <property type="evidence" value="ECO:0007669"/>
    <property type="project" value="TreeGrafter"/>
</dbReference>
<feature type="transmembrane region" description="Helical" evidence="9">
    <location>
        <begin position="182"/>
        <end position="201"/>
    </location>
</feature>
<reference evidence="10" key="1">
    <citation type="submission" date="2014-03" db="EMBL/GenBank/DDBJ databases">
        <authorList>
            <person name="Casaregola S."/>
        </authorList>
    </citation>
    <scope>NUCLEOTIDE SEQUENCE [LARGE SCALE GENOMIC DNA]</scope>
    <source>
        <strain evidence="10">CLIB 918</strain>
    </source>
</reference>
<keyword evidence="4" id="KW-0378">Hydrolase</keyword>
<keyword evidence="3 9" id="KW-0812">Transmembrane</keyword>
<evidence type="ECO:0000256" key="2">
    <source>
        <dbReference type="ARBA" id="ARBA00009780"/>
    </source>
</evidence>
<feature type="transmembrane region" description="Helical" evidence="9">
    <location>
        <begin position="41"/>
        <end position="60"/>
    </location>
</feature>
<feature type="binding site" evidence="7">
    <location>
        <position position="26"/>
    </location>
    <ligand>
        <name>Ca(2+)</name>
        <dbReference type="ChEBI" id="CHEBI:29108"/>
    </ligand>
</feature>
<comment type="cofactor">
    <cofactor evidence="8">
        <name>Zn(2+)</name>
        <dbReference type="ChEBI" id="CHEBI:29105"/>
    </cofactor>
</comment>
<keyword evidence="7" id="KW-0106">Calcium</keyword>
<organism evidence="10 11">
    <name type="scientific">Geotrichum candidum</name>
    <name type="common">Oospora lactis</name>
    <name type="synonym">Dipodascus geotrichum</name>
    <dbReference type="NCBI Taxonomy" id="1173061"/>
    <lineage>
        <taxon>Eukaryota</taxon>
        <taxon>Fungi</taxon>
        <taxon>Dikarya</taxon>
        <taxon>Ascomycota</taxon>
        <taxon>Saccharomycotina</taxon>
        <taxon>Dipodascomycetes</taxon>
        <taxon>Dipodascales</taxon>
        <taxon>Dipodascaceae</taxon>
        <taxon>Geotrichum</taxon>
    </lineage>
</organism>
<evidence type="ECO:0000256" key="5">
    <source>
        <dbReference type="ARBA" id="ARBA00022989"/>
    </source>
</evidence>
<feature type="binding site" evidence="7">
    <location>
        <position position="27"/>
    </location>
    <ligand>
        <name>Ca(2+)</name>
        <dbReference type="ChEBI" id="CHEBI:29108"/>
    </ligand>
</feature>
<dbReference type="Proteomes" id="UP000242525">
    <property type="component" value="Unassembled WGS sequence"/>
</dbReference>
<keyword evidence="8" id="KW-0862">Zinc</keyword>
<dbReference type="GO" id="GO:0016811">
    <property type="term" value="F:hydrolase activity, acting on carbon-nitrogen (but not peptide) bonds, in linear amides"/>
    <property type="evidence" value="ECO:0007669"/>
    <property type="project" value="InterPro"/>
</dbReference>
<evidence type="ECO:0000256" key="7">
    <source>
        <dbReference type="PIRSR" id="PIRSR608901-1"/>
    </source>
</evidence>
<evidence type="ECO:0000256" key="1">
    <source>
        <dbReference type="ARBA" id="ARBA00004141"/>
    </source>
</evidence>
<keyword evidence="11" id="KW-1185">Reference proteome</keyword>
<feature type="binding site" evidence="7">
    <location>
        <position position="40"/>
    </location>
    <ligand>
        <name>Ca(2+)</name>
        <dbReference type="ChEBI" id="CHEBI:29108"/>
    </ligand>
</feature>
<dbReference type="Pfam" id="PF05875">
    <property type="entry name" value="Ceramidase"/>
    <property type="match status" value="1"/>
</dbReference>
<accession>A0A0J9XH35</accession>
<dbReference type="AlphaFoldDB" id="A0A0J9XH35"/>
<comment type="similarity">
    <text evidence="2">Belongs to the alkaline ceramidase family.</text>
</comment>
<keyword evidence="7" id="KW-0479">Metal-binding</keyword>
<dbReference type="EMBL" id="CCBN010000017">
    <property type="protein sequence ID" value="CDO56843.1"/>
    <property type="molecule type" value="Genomic_DNA"/>
</dbReference>
<feature type="binding site" evidence="7">
    <location>
        <position position="31"/>
    </location>
    <ligand>
        <name>Ca(2+)</name>
        <dbReference type="ChEBI" id="CHEBI:29108"/>
    </ligand>
</feature>
<evidence type="ECO:0000313" key="11">
    <source>
        <dbReference type="Proteomes" id="UP000242525"/>
    </source>
</evidence>
<dbReference type="PANTHER" id="PTHR46187:SF3">
    <property type="entry name" value="ALKALINE CERAMIDASE 3"/>
    <property type="match status" value="1"/>
</dbReference>
<protein>
    <submittedName>
        <fullName evidence="10">Similar to Saccharomyces cerevisiae YPL087W YDC1 Alkaline dihydroceramidase</fullName>
    </submittedName>
</protein>
<keyword evidence="5 9" id="KW-1133">Transmembrane helix</keyword>
<dbReference type="GO" id="GO:0046872">
    <property type="term" value="F:metal ion binding"/>
    <property type="evidence" value="ECO:0007669"/>
    <property type="project" value="UniProtKB-KW"/>
</dbReference>
<dbReference type="InterPro" id="IPR008901">
    <property type="entry name" value="ACER"/>
</dbReference>
<feature type="transmembrane region" description="Helical" evidence="9">
    <location>
        <begin position="72"/>
        <end position="95"/>
    </location>
</feature>
<dbReference type="GO" id="GO:0005789">
    <property type="term" value="C:endoplasmic reticulum membrane"/>
    <property type="evidence" value="ECO:0007669"/>
    <property type="project" value="TreeGrafter"/>
</dbReference>
<name>A0A0J9XH35_GEOCN</name>
<evidence type="ECO:0000256" key="6">
    <source>
        <dbReference type="ARBA" id="ARBA00023136"/>
    </source>
</evidence>
<dbReference type="PANTHER" id="PTHR46187">
    <property type="entry name" value="ALKALINE CERAMIDASE 3"/>
    <property type="match status" value="1"/>
</dbReference>
<dbReference type="GO" id="GO:0046513">
    <property type="term" value="P:ceramide biosynthetic process"/>
    <property type="evidence" value="ECO:0007669"/>
    <property type="project" value="TreeGrafter"/>
</dbReference>
<sequence>MVLPFAIPYPSVPDVGFWGTPTSTIDWCEENYVISHYVAEMVNTVTNSAFIILAGFALLNGIKQRLEFRFHLVALGFVTVGFGSWMFHMSLLYEYQLLDELPMIYATCVPYWIVFSFGKTKFRSIRIATEITIFAIVLTTVYLYNRNPSIHQTAYGILTGIVMLKSFFLTKKHVTDQKIKKAMDGLLLWGLIYIVIGYFLWNMDIHFCSSWRWLRRAIGLPFGFVLEGHGWWHLLTGIGVYHYIVYLQYLRIFLINKQSQYELIWSLRLIPHLDLKKEFKDL</sequence>
<proteinExistence type="inferred from homology"/>